<feature type="compositionally biased region" description="Basic and acidic residues" evidence="3">
    <location>
        <begin position="342"/>
        <end position="351"/>
    </location>
</feature>
<dbReference type="EMBL" id="NCKW01020156">
    <property type="protein sequence ID" value="POM58770.1"/>
    <property type="molecule type" value="Genomic_DNA"/>
</dbReference>
<feature type="compositionally biased region" description="Low complexity" evidence="3">
    <location>
        <begin position="321"/>
        <end position="333"/>
    </location>
</feature>
<name>A0A2P4WZP2_9STRA</name>
<feature type="compositionally biased region" description="Polar residues" evidence="3">
    <location>
        <begin position="311"/>
        <end position="320"/>
    </location>
</feature>
<evidence type="ECO:0000313" key="6">
    <source>
        <dbReference type="Proteomes" id="UP000237271"/>
    </source>
</evidence>
<sequence length="405" mass="45256">MTDEDSDVLLLLVDVFVKQEEGLHETHREVFCLLVELPARILWPSPTRQNELAKMVEAREPLLKHRFGFIDGKNVSVQQPSIADLQNVMYNGWLHSVFVTGTICFAADACIVWCKHNCPGPWNDSDTSLGFRTKLLDPVYCPDSRKNVVSDSAFPCSTMMVGRILTSLKDGDLERLLASVRRAARTLHNAITSVRQAAEWGVGRFQKVYARLNSPQTPSVPRAAQVSDVYKKKSRQKRRGGKYDEVTKQKKTCTRCSNCGIIGHWYGDCTVTTGKSLKPDLAEKLKLKGKKPATSFPGAVQSDRVVQQIGSTTTVNSPVYSPTTPASSTGGSPRHLQMQLGKRADHVRDARGPVQQRQFGESNRGTADNMQSAEHHRGPDYNQDRDRHGESHSMHKVDYMSVHRM</sequence>
<evidence type="ECO:0000256" key="1">
    <source>
        <dbReference type="ARBA" id="ARBA00001968"/>
    </source>
</evidence>
<evidence type="ECO:0000313" key="5">
    <source>
        <dbReference type="EMBL" id="POM58770.1"/>
    </source>
</evidence>
<dbReference type="GO" id="GO:0046872">
    <property type="term" value="F:metal ion binding"/>
    <property type="evidence" value="ECO:0007669"/>
    <property type="project" value="UniProtKB-KW"/>
</dbReference>
<dbReference type="Proteomes" id="UP000237271">
    <property type="component" value="Unassembled WGS sequence"/>
</dbReference>
<feature type="compositionally biased region" description="Polar residues" evidence="3">
    <location>
        <begin position="355"/>
        <end position="372"/>
    </location>
</feature>
<evidence type="ECO:0000256" key="2">
    <source>
        <dbReference type="ARBA" id="ARBA00022723"/>
    </source>
</evidence>
<organism evidence="5 6">
    <name type="scientific">Phytophthora palmivora</name>
    <dbReference type="NCBI Taxonomy" id="4796"/>
    <lineage>
        <taxon>Eukaryota</taxon>
        <taxon>Sar</taxon>
        <taxon>Stramenopiles</taxon>
        <taxon>Oomycota</taxon>
        <taxon>Peronosporomycetes</taxon>
        <taxon>Peronosporales</taxon>
        <taxon>Peronosporaceae</taxon>
        <taxon>Phytophthora</taxon>
    </lineage>
</organism>
<feature type="region of interest" description="Disordered" evidence="3">
    <location>
        <begin position="311"/>
        <end position="405"/>
    </location>
</feature>
<dbReference type="PANTHER" id="PTHR48471:SF1">
    <property type="entry name" value="DDE TNP4 DOMAIN-CONTAINING PROTEIN"/>
    <property type="match status" value="1"/>
</dbReference>
<dbReference type="InterPro" id="IPR027806">
    <property type="entry name" value="HARBI1_dom"/>
</dbReference>
<keyword evidence="2" id="KW-0479">Metal-binding</keyword>
<accession>A0A2P4WZP2</accession>
<reference evidence="5 6" key="1">
    <citation type="journal article" date="2017" name="Genome Biol. Evol.">
        <title>Phytophthora megakarya and P. palmivora, closely related causal agents of cacao black pod rot, underwent increases in genome sizes and gene numbers by different mechanisms.</title>
        <authorList>
            <person name="Ali S.S."/>
            <person name="Shao J."/>
            <person name="Lary D.J."/>
            <person name="Kronmiller B."/>
            <person name="Shen D."/>
            <person name="Strem M.D."/>
            <person name="Amoako-Attah I."/>
            <person name="Akrofi A.Y."/>
            <person name="Begoude B.A."/>
            <person name="Ten Hoopen G.M."/>
            <person name="Coulibaly K."/>
            <person name="Kebe B.I."/>
            <person name="Melnick R.L."/>
            <person name="Guiltinan M.J."/>
            <person name="Tyler B.M."/>
            <person name="Meinhardt L.W."/>
            <person name="Bailey B.A."/>
        </authorList>
    </citation>
    <scope>NUCLEOTIDE SEQUENCE [LARGE SCALE GENOMIC DNA]</scope>
    <source>
        <strain evidence="6">sbr112.9</strain>
    </source>
</reference>
<feature type="domain" description="DDE Tnp4" evidence="4">
    <location>
        <begin position="70"/>
        <end position="224"/>
    </location>
</feature>
<comment type="cofactor">
    <cofactor evidence="1">
        <name>a divalent metal cation</name>
        <dbReference type="ChEBI" id="CHEBI:60240"/>
    </cofactor>
</comment>
<dbReference type="PANTHER" id="PTHR48471">
    <property type="entry name" value="DDE TNP4 DOMAIN-CONTAINING PROTEIN"/>
    <property type="match status" value="1"/>
</dbReference>
<feature type="compositionally biased region" description="Basic and acidic residues" evidence="3">
    <location>
        <begin position="373"/>
        <end position="398"/>
    </location>
</feature>
<protein>
    <recommendedName>
        <fullName evidence="4">DDE Tnp4 domain-containing protein</fullName>
    </recommendedName>
</protein>
<dbReference type="OrthoDB" id="114177at2759"/>
<evidence type="ECO:0000256" key="3">
    <source>
        <dbReference type="SAM" id="MobiDB-lite"/>
    </source>
</evidence>
<keyword evidence="6" id="KW-1185">Reference proteome</keyword>
<proteinExistence type="predicted"/>
<gene>
    <name evidence="5" type="ORF">PHPALM_36539</name>
</gene>
<comment type="caution">
    <text evidence="5">The sequence shown here is derived from an EMBL/GenBank/DDBJ whole genome shotgun (WGS) entry which is preliminary data.</text>
</comment>
<dbReference type="AlphaFoldDB" id="A0A2P4WZP2"/>
<evidence type="ECO:0000259" key="4">
    <source>
        <dbReference type="Pfam" id="PF13359"/>
    </source>
</evidence>
<dbReference type="Pfam" id="PF13359">
    <property type="entry name" value="DDE_Tnp_4"/>
    <property type="match status" value="1"/>
</dbReference>